<feature type="domain" description="PAS" evidence="9">
    <location>
        <begin position="151"/>
        <end position="224"/>
    </location>
</feature>
<dbReference type="InterPro" id="IPR011006">
    <property type="entry name" value="CheY-like_superfamily"/>
</dbReference>
<protein>
    <recommendedName>
        <fullName evidence="2">histidine kinase</fullName>
        <ecNumber evidence="2">2.7.13.3</ecNumber>
    </recommendedName>
</protein>
<dbReference type="Pfam" id="PF13185">
    <property type="entry name" value="GAF_2"/>
    <property type="match status" value="1"/>
</dbReference>
<evidence type="ECO:0000256" key="6">
    <source>
        <dbReference type="PROSITE-ProRule" id="PRU00169"/>
    </source>
</evidence>
<dbReference type="CDD" id="cd00156">
    <property type="entry name" value="REC"/>
    <property type="match status" value="1"/>
</dbReference>
<dbReference type="SUPFAM" id="SSF52172">
    <property type="entry name" value="CheY-like"/>
    <property type="match status" value="1"/>
</dbReference>
<feature type="domain" description="Response regulatory" evidence="8">
    <location>
        <begin position="22"/>
        <end position="136"/>
    </location>
</feature>
<dbReference type="AlphaFoldDB" id="A0ABD5ZLU5"/>
<dbReference type="Pfam" id="PF08447">
    <property type="entry name" value="PAS_3"/>
    <property type="match status" value="1"/>
</dbReference>
<dbReference type="RefSeq" id="WP_276235508.1">
    <property type="nucleotide sequence ID" value="NZ_CP119802.1"/>
</dbReference>
<evidence type="ECO:0000313" key="12">
    <source>
        <dbReference type="Proteomes" id="UP001596398"/>
    </source>
</evidence>
<evidence type="ECO:0000259" key="8">
    <source>
        <dbReference type="PROSITE" id="PS50110"/>
    </source>
</evidence>
<dbReference type="PANTHER" id="PTHR43304">
    <property type="entry name" value="PHYTOCHROME-LIKE PROTEIN CPH1"/>
    <property type="match status" value="1"/>
</dbReference>
<dbReference type="CDD" id="cd00130">
    <property type="entry name" value="PAS"/>
    <property type="match status" value="2"/>
</dbReference>
<dbReference type="InterPro" id="IPR013655">
    <property type="entry name" value="PAS_fold_3"/>
</dbReference>
<dbReference type="EMBL" id="JBHTAP010000001">
    <property type="protein sequence ID" value="MFC7234499.1"/>
    <property type="molecule type" value="Genomic_DNA"/>
</dbReference>
<evidence type="ECO:0000259" key="7">
    <source>
        <dbReference type="PROSITE" id="PS50109"/>
    </source>
</evidence>
<dbReference type="SMART" id="SM00387">
    <property type="entry name" value="HATPase_c"/>
    <property type="match status" value="1"/>
</dbReference>
<dbReference type="SMART" id="SM00065">
    <property type="entry name" value="GAF"/>
    <property type="match status" value="1"/>
</dbReference>
<dbReference type="Gene3D" id="3.30.450.40">
    <property type="match status" value="1"/>
</dbReference>
<dbReference type="InterPro" id="IPR000014">
    <property type="entry name" value="PAS"/>
</dbReference>
<dbReference type="Gene3D" id="1.10.287.130">
    <property type="match status" value="1"/>
</dbReference>
<dbReference type="CDD" id="cd00082">
    <property type="entry name" value="HisKA"/>
    <property type="match status" value="1"/>
</dbReference>
<dbReference type="InterPro" id="IPR052162">
    <property type="entry name" value="Sensor_kinase/Photoreceptor"/>
</dbReference>
<dbReference type="InterPro" id="IPR003018">
    <property type="entry name" value="GAF"/>
</dbReference>
<keyword evidence="12" id="KW-1185">Reference proteome</keyword>
<dbReference type="InterPro" id="IPR000700">
    <property type="entry name" value="PAS-assoc_C"/>
</dbReference>
<evidence type="ECO:0000313" key="11">
    <source>
        <dbReference type="EMBL" id="MFC7234499.1"/>
    </source>
</evidence>
<evidence type="ECO:0000256" key="4">
    <source>
        <dbReference type="ARBA" id="ARBA00022679"/>
    </source>
</evidence>
<dbReference type="InterPro" id="IPR001610">
    <property type="entry name" value="PAC"/>
</dbReference>
<dbReference type="SMART" id="SM00091">
    <property type="entry name" value="PAS"/>
    <property type="match status" value="2"/>
</dbReference>
<feature type="domain" description="PAC" evidence="10">
    <location>
        <begin position="226"/>
        <end position="277"/>
    </location>
</feature>
<dbReference type="GO" id="GO:0004673">
    <property type="term" value="F:protein histidine kinase activity"/>
    <property type="evidence" value="ECO:0007669"/>
    <property type="project" value="UniProtKB-EC"/>
</dbReference>
<dbReference type="NCBIfam" id="TIGR00229">
    <property type="entry name" value="sensory_box"/>
    <property type="match status" value="2"/>
</dbReference>
<dbReference type="PROSITE" id="PS50112">
    <property type="entry name" value="PAS"/>
    <property type="match status" value="2"/>
</dbReference>
<proteinExistence type="predicted"/>
<feature type="domain" description="Histidine kinase" evidence="7">
    <location>
        <begin position="567"/>
        <end position="760"/>
    </location>
</feature>
<dbReference type="SUPFAM" id="SSF55874">
    <property type="entry name" value="ATPase domain of HSP90 chaperone/DNA topoisomerase II/histidine kinase"/>
    <property type="match status" value="1"/>
</dbReference>
<feature type="modified residue" description="4-aspartylphosphate" evidence="6">
    <location>
        <position position="71"/>
    </location>
</feature>
<comment type="catalytic activity">
    <reaction evidence="1">
        <text>ATP + protein L-histidine = ADP + protein N-phospho-L-histidine.</text>
        <dbReference type="EC" id="2.7.13.3"/>
    </reaction>
</comment>
<organism evidence="11 12">
    <name type="scientific">Halosegnis marinus</name>
    <dbReference type="NCBI Taxonomy" id="3034023"/>
    <lineage>
        <taxon>Archaea</taxon>
        <taxon>Methanobacteriati</taxon>
        <taxon>Methanobacteriota</taxon>
        <taxon>Stenosarchaea group</taxon>
        <taxon>Halobacteria</taxon>
        <taxon>Halobacteriales</taxon>
        <taxon>Natronomonadaceae</taxon>
        <taxon>Halosegnis</taxon>
    </lineage>
</organism>
<keyword evidence="5" id="KW-0418">Kinase</keyword>
<dbReference type="InterPro" id="IPR003594">
    <property type="entry name" value="HATPase_dom"/>
</dbReference>
<dbReference type="SMART" id="SM00086">
    <property type="entry name" value="PAC"/>
    <property type="match status" value="2"/>
</dbReference>
<dbReference type="PROSITE" id="PS50109">
    <property type="entry name" value="HIS_KIN"/>
    <property type="match status" value="1"/>
</dbReference>
<keyword evidence="4" id="KW-0808">Transferase</keyword>
<evidence type="ECO:0000256" key="3">
    <source>
        <dbReference type="ARBA" id="ARBA00022553"/>
    </source>
</evidence>
<evidence type="ECO:0000256" key="5">
    <source>
        <dbReference type="ARBA" id="ARBA00022777"/>
    </source>
</evidence>
<evidence type="ECO:0000259" key="10">
    <source>
        <dbReference type="PROSITE" id="PS50113"/>
    </source>
</evidence>
<gene>
    <name evidence="11" type="ORF">ACFQJ4_04120</name>
</gene>
<dbReference type="PROSITE" id="PS50113">
    <property type="entry name" value="PAC"/>
    <property type="match status" value="2"/>
</dbReference>
<dbReference type="Gene3D" id="3.30.565.10">
    <property type="entry name" value="Histidine kinase-like ATPase, C-terminal domain"/>
    <property type="match status" value="1"/>
</dbReference>
<feature type="domain" description="PAS" evidence="9">
    <location>
        <begin position="432"/>
        <end position="502"/>
    </location>
</feature>
<comment type="caution">
    <text evidence="11">The sequence shown here is derived from an EMBL/GenBank/DDBJ whole genome shotgun (WGS) entry which is preliminary data.</text>
</comment>
<dbReference type="GeneID" id="79266167"/>
<dbReference type="InterPro" id="IPR036097">
    <property type="entry name" value="HisK_dim/P_sf"/>
</dbReference>
<dbReference type="Proteomes" id="UP001596398">
    <property type="component" value="Unassembled WGS sequence"/>
</dbReference>
<dbReference type="PROSITE" id="PS50110">
    <property type="entry name" value="RESPONSE_REGULATORY"/>
    <property type="match status" value="1"/>
</dbReference>
<dbReference type="InterPro" id="IPR003661">
    <property type="entry name" value="HisK_dim/P_dom"/>
</dbReference>
<dbReference type="CDD" id="cd00075">
    <property type="entry name" value="HATPase"/>
    <property type="match status" value="1"/>
</dbReference>
<dbReference type="SUPFAM" id="SSF55785">
    <property type="entry name" value="PYP-like sensor domain (PAS domain)"/>
    <property type="match status" value="2"/>
</dbReference>
<dbReference type="InterPro" id="IPR005467">
    <property type="entry name" value="His_kinase_dom"/>
</dbReference>
<dbReference type="SUPFAM" id="SSF55781">
    <property type="entry name" value="GAF domain-like"/>
    <property type="match status" value="1"/>
</dbReference>
<dbReference type="PRINTS" id="PR00344">
    <property type="entry name" value="BCTRLSENSOR"/>
</dbReference>
<dbReference type="Pfam" id="PF02518">
    <property type="entry name" value="HATPase_c"/>
    <property type="match status" value="1"/>
</dbReference>
<dbReference type="Pfam" id="PF08448">
    <property type="entry name" value="PAS_4"/>
    <property type="match status" value="1"/>
</dbReference>
<dbReference type="InterPro" id="IPR029016">
    <property type="entry name" value="GAF-like_dom_sf"/>
</dbReference>
<accession>A0ABD5ZLU5</accession>
<dbReference type="SMART" id="SM00388">
    <property type="entry name" value="HisKA"/>
    <property type="match status" value="1"/>
</dbReference>
<reference evidence="11 12" key="1">
    <citation type="journal article" date="2019" name="Int. J. Syst. Evol. Microbiol.">
        <title>The Global Catalogue of Microorganisms (GCM) 10K type strain sequencing project: providing services to taxonomists for standard genome sequencing and annotation.</title>
        <authorList>
            <consortium name="The Broad Institute Genomics Platform"/>
            <consortium name="The Broad Institute Genome Sequencing Center for Infectious Disease"/>
            <person name="Wu L."/>
            <person name="Ma J."/>
        </authorList>
    </citation>
    <scope>NUCLEOTIDE SEQUENCE [LARGE SCALE GENOMIC DNA]</scope>
    <source>
        <strain evidence="11 12">DT85</strain>
    </source>
</reference>
<dbReference type="InterPro" id="IPR001789">
    <property type="entry name" value="Sig_transdc_resp-reg_receiver"/>
</dbReference>
<dbReference type="InterPro" id="IPR004358">
    <property type="entry name" value="Sig_transdc_His_kin-like_C"/>
</dbReference>
<feature type="domain" description="PAC" evidence="10">
    <location>
        <begin position="504"/>
        <end position="556"/>
    </location>
</feature>
<dbReference type="EC" id="2.7.13.3" evidence="2"/>
<evidence type="ECO:0000256" key="1">
    <source>
        <dbReference type="ARBA" id="ARBA00000085"/>
    </source>
</evidence>
<dbReference type="Pfam" id="PF00072">
    <property type="entry name" value="Response_reg"/>
    <property type="match status" value="1"/>
</dbReference>
<evidence type="ECO:0000256" key="2">
    <source>
        <dbReference type="ARBA" id="ARBA00012438"/>
    </source>
</evidence>
<evidence type="ECO:0000259" key="9">
    <source>
        <dbReference type="PROSITE" id="PS50112"/>
    </source>
</evidence>
<sequence length="760" mass="83838">MDGTAPDEGYFSTAAPSGDRIAVLHVDDEAGVTETAAAFLAREDDRLDVTTAASPADALDALDGIDCVVSDYDMPGMDGLELLERVRERRPELPFVLFTGKGSEEIASEAISAGVSDYLRKGAAAERYELLANRIVNAVEQYRAREAASLTERRLRELTERTDDVLWTFTADWSRLLFVNDAYESVYGGDIAALSEDASAFLDTIHPDDRETVVAAMERIAGGEAMELEYRVDPRSGYDRWVWVQGEPVREDGEVVRVVGYSREVTDRKHRKDAVEALHAATRELMTAESRDEIASLTVETVEEVLGLPYAVCRFHDEEADALRAAAFTEGVTELSGEPPTYRAGDSLTWRAFEAGESRFYDDVAAEPDRYSEEPVVRSELICPLGEFGVLTVGSPEPGAFDSIDGSLLRVLAANAEAALRRADREAEVRAERRFFDQAMAALDDVFYVLDTDGRLRRWNRNTVEVTGYDPDELDGMDAFDLFPDDQRERVAETIERVLTEGSATLDAELLDADGERHPYEFTGSRLTDPDGELFGVVGIGRDVSERRERERALERQNDRLERFADIVSHDLRSPLAVARGRLELGRETGDDEHLAAVGRAHDRMESLVDDLLELAREGDRAMEPEPVALADVVEACWRNVETDGAALRVGTEATIRADPGRLRQLLENLLRNAVEHGDHGVTVTVGDLPDGFYLADDGPGIPEAERDRVFETGHTTADDGTGLGLAIVRETAEAHGWRLTVTESDGGGARFEFRGVEAE</sequence>
<dbReference type="Gene3D" id="3.40.50.2300">
    <property type="match status" value="1"/>
</dbReference>
<dbReference type="SMART" id="SM00448">
    <property type="entry name" value="REC"/>
    <property type="match status" value="1"/>
</dbReference>
<dbReference type="Pfam" id="PF00512">
    <property type="entry name" value="HisKA"/>
    <property type="match status" value="1"/>
</dbReference>
<dbReference type="InterPro" id="IPR036890">
    <property type="entry name" value="HATPase_C_sf"/>
</dbReference>
<dbReference type="PANTHER" id="PTHR43304:SF1">
    <property type="entry name" value="PAC DOMAIN-CONTAINING PROTEIN"/>
    <property type="match status" value="1"/>
</dbReference>
<dbReference type="SUPFAM" id="SSF47384">
    <property type="entry name" value="Homodimeric domain of signal transducing histidine kinase"/>
    <property type="match status" value="1"/>
</dbReference>
<dbReference type="Gene3D" id="3.30.450.20">
    <property type="entry name" value="PAS domain"/>
    <property type="match status" value="2"/>
</dbReference>
<dbReference type="InterPro" id="IPR035965">
    <property type="entry name" value="PAS-like_dom_sf"/>
</dbReference>
<name>A0ABD5ZLU5_9EURY</name>
<dbReference type="InterPro" id="IPR013656">
    <property type="entry name" value="PAS_4"/>
</dbReference>
<keyword evidence="3 6" id="KW-0597">Phosphoprotein</keyword>